<sequence length="644" mass="73082">MTKKKNGGSTIGTIEYSHLVWNSKARLTQQSNSLKRLNGNEVRSPAAVLRRSTVDYHSAMIKEDLRQEEMREMEEVMKPECHFQSNDEHWMVLLGGGSIFSLSHNARPSHHNSNPTQYTNNHYHGHASHNDLGDGYDSDDDTKKEDIMLWTLPIQLVIFFFVVVVKLEFVTFETIKQDKGLLASAKALLKGSNDPIKRNLTSAEIQSSIKSKPYELYPVQISIQDSSRAVDLILMAPDGRYAALTDSLGRISIFDCTNLILLRVFKGHRHAQIGWIYVNPDVVELTTYDIAPRDLKKEKKKTIATKRADEPSSNNENANADKSQTEKEEPPTPLAHTTSSRNGHHGIKTDSLNASILSTSPYEGNNATNVKAMRPASLKHSISSPSPQSGGHLGDPLYPKPRNSRPSALQAQSSSPMISRMNDSNGDGNANGNGRIEKEGINKREEEEEEEEEGEIMFCNNQNRQILNDTSYSTHRRNILLLVIYVPTRGLLEFYSVACKKRLHAVTIFPKCKLIPTYNWSVNPPWPYLLFQHDNGKLFKLVVNPKILQMPYSKHNETNIVAPKKNFNVNEHLKYLSIRRNEEWKYYSKKMFRVVRNTFICHCFQSNTNVAALNTASPSSKHSFHTAIGKWNFRSTFSFFVFIF</sequence>
<name>X6LZF5_RETFI</name>
<organism evidence="4 5">
    <name type="scientific">Reticulomyxa filosa</name>
    <dbReference type="NCBI Taxonomy" id="46433"/>
    <lineage>
        <taxon>Eukaryota</taxon>
        <taxon>Sar</taxon>
        <taxon>Rhizaria</taxon>
        <taxon>Retaria</taxon>
        <taxon>Foraminifera</taxon>
        <taxon>Monothalamids</taxon>
        <taxon>Reticulomyxidae</taxon>
        <taxon>Reticulomyxa</taxon>
    </lineage>
</organism>
<feature type="compositionally biased region" description="Polar residues" evidence="1">
    <location>
        <begin position="105"/>
        <end position="122"/>
    </location>
</feature>
<dbReference type="OrthoDB" id="2019917at2759"/>
<feature type="region of interest" description="Disordered" evidence="1">
    <location>
        <begin position="105"/>
        <end position="138"/>
    </location>
</feature>
<proteinExistence type="predicted"/>
<feature type="region of interest" description="Disordered" evidence="1">
    <location>
        <begin position="376"/>
        <end position="455"/>
    </location>
</feature>
<evidence type="ECO:0000313" key="4">
    <source>
        <dbReference type="EMBL" id="ETO06989.1"/>
    </source>
</evidence>
<reference evidence="4 5" key="1">
    <citation type="journal article" date="2013" name="Curr. Biol.">
        <title>The Genome of the Foraminiferan Reticulomyxa filosa.</title>
        <authorList>
            <person name="Glockner G."/>
            <person name="Hulsmann N."/>
            <person name="Schleicher M."/>
            <person name="Noegel A.A."/>
            <person name="Eichinger L."/>
            <person name="Gallinger C."/>
            <person name="Pawlowski J."/>
            <person name="Sierra R."/>
            <person name="Euteneuer U."/>
            <person name="Pillet L."/>
            <person name="Moustafa A."/>
            <person name="Platzer M."/>
            <person name="Groth M."/>
            <person name="Szafranski K."/>
            <person name="Schliwa M."/>
        </authorList>
    </citation>
    <scope>NUCLEOTIDE SEQUENCE [LARGE SCALE GENOMIC DNA]</scope>
</reference>
<keyword evidence="5" id="KW-1185">Reference proteome</keyword>
<keyword evidence="2" id="KW-0472">Membrane</keyword>
<feature type="compositionally biased region" description="Acidic residues" evidence="1">
    <location>
        <begin position="446"/>
        <end position="455"/>
    </location>
</feature>
<gene>
    <name evidence="4" type="ORF">RFI_30402</name>
</gene>
<dbReference type="Proteomes" id="UP000023152">
    <property type="component" value="Unassembled WGS sequence"/>
</dbReference>
<feature type="region of interest" description="Disordered" evidence="1">
    <location>
        <begin position="299"/>
        <end position="349"/>
    </location>
</feature>
<evidence type="ECO:0000256" key="1">
    <source>
        <dbReference type="SAM" id="MobiDB-lite"/>
    </source>
</evidence>
<feature type="compositionally biased region" description="Polar residues" evidence="1">
    <location>
        <begin position="311"/>
        <end position="322"/>
    </location>
</feature>
<feature type="compositionally biased region" description="Polar residues" evidence="1">
    <location>
        <begin position="380"/>
        <end position="389"/>
    </location>
</feature>
<dbReference type="PANTHER" id="PTHR12472">
    <property type="entry name" value="RAB3-GAP REGULATORY DOMAIN"/>
    <property type="match status" value="1"/>
</dbReference>
<accession>X6LZF5</accession>
<keyword evidence="2" id="KW-0812">Transmembrane</keyword>
<evidence type="ECO:0000256" key="2">
    <source>
        <dbReference type="SAM" id="Phobius"/>
    </source>
</evidence>
<evidence type="ECO:0000259" key="3">
    <source>
        <dbReference type="Pfam" id="PF14655"/>
    </source>
</evidence>
<feature type="transmembrane region" description="Helical" evidence="2">
    <location>
        <begin position="147"/>
        <end position="167"/>
    </location>
</feature>
<dbReference type="AlphaFoldDB" id="X6LZF5"/>
<protein>
    <recommendedName>
        <fullName evidence="3">Rab3-GAP regulatory subunit N-terminal domain-containing protein</fullName>
    </recommendedName>
</protein>
<feature type="compositionally biased region" description="Polar residues" evidence="1">
    <location>
        <begin position="404"/>
        <end position="417"/>
    </location>
</feature>
<feature type="compositionally biased region" description="Low complexity" evidence="1">
    <location>
        <begin position="422"/>
        <end position="434"/>
    </location>
</feature>
<dbReference type="InterPro" id="IPR026059">
    <property type="entry name" value="Rab3GAP2"/>
</dbReference>
<feature type="compositionally biased region" description="Basic and acidic residues" evidence="1">
    <location>
        <begin position="435"/>
        <end position="445"/>
    </location>
</feature>
<evidence type="ECO:0000313" key="5">
    <source>
        <dbReference type="Proteomes" id="UP000023152"/>
    </source>
</evidence>
<dbReference type="InterPro" id="IPR032839">
    <property type="entry name" value="RAB3GAP_N"/>
</dbReference>
<dbReference type="Pfam" id="PF14655">
    <property type="entry name" value="RAB3GAP2_N"/>
    <property type="match status" value="1"/>
</dbReference>
<feature type="domain" description="Rab3-GAP regulatory subunit N-terminal" evidence="3">
    <location>
        <begin position="205"/>
        <end position="281"/>
    </location>
</feature>
<dbReference type="EMBL" id="ASPP01026628">
    <property type="protein sequence ID" value="ETO06989.1"/>
    <property type="molecule type" value="Genomic_DNA"/>
</dbReference>
<comment type="caution">
    <text evidence="4">The sequence shown here is derived from an EMBL/GenBank/DDBJ whole genome shotgun (WGS) entry which is preliminary data.</text>
</comment>
<keyword evidence="2" id="KW-1133">Transmembrane helix</keyword>
<dbReference type="PANTHER" id="PTHR12472:SF0">
    <property type="entry name" value="RAB3 GTPASE-ACTIVATING PROTEIN NON-CATALYTIC SUBUNIT"/>
    <property type="match status" value="1"/>
</dbReference>